<evidence type="ECO:0000256" key="4">
    <source>
        <dbReference type="ARBA" id="ARBA00023150"/>
    </source>
</evidence>
<comment type="function">
    <text evidence="1 6">Catalyzes the insertion of molybdate into adenylated molybdopterin with the concomitant release of AMP.</text>
</comment>
<dbReference type="Gene3D" id="2.170.190.11">
    <property type="entry name" value="Molybdopterin biosynthesis moea protein, domain 3"/>
    <property type="match status" value="1"/>
</dbReference>
<evidence type="ECO:0000256" key="5">
    <source>
        <dbReference type="ARBA" id="ARBA00047317"/>
    </source>
</evidence>
<comment type="cofactor">
    <cofactor evidence="6">
        <name>Mg(2+)</name>
        <dbReference type="ChEBI" id="CHEBI:18420"/>
    </cofactor>
</comment>
<keyword evidence="6" id="KW-0479">Metal-binding</keyword>
<evidence type="ECO:0000313" key="8">
    <source>
        <dbReference type="EMBL" id="TDB05477.1"/>
    </source>
</evidence>
<dbReference type="InterPro" id="IPR008284">
    <property type="entry name" value="MoCF_biosynth_CS"/>
</dbReference>
<dbReference type="NCBIfam" id="NF045515">
    <property type="entry name" value="Glp_gephyrin"/>
    <property type="match status" value="1"/>
</dbReference>
<dbReference type="Pfam" id="PF00994">
    <property type="entry name" value="MoCF_biosynth"/>
    <property type="match status" value="1"/>
</dbReference>
<dbReference type="Proteomes" id="UP000294823">
    <property type="component" value="Unassembled WGS sequence"/>
</dbReference>
<dbReference type="NCBIfam" id="TIGR00177">
    <property type="entry name" value="molyb_syn"/>
    <property type="match status" value="1"/>
</dbReference>
<comment type="catalytic activity">
    <reaction evidence="5">
        <text>adenylyl-molybdopterin + molybdate = Mo-molybdopterin + AMP + H(+)</text>
        <dbReference type="Rhea" id="RHEA:35047"/>
        <dbReference type="ChEBI" id="CHEBI:15378"/>
        <dbReference type="ChEBI" id="CHEBI:36264"/>
        <dbReference type="ChEBI" id="CHEBI:62727"/>
        <dbReference type="ChEBI" id="CHEBI:71302"/>
        <dbReference type="ChEBI" id="CHEBI:456215"/>
        <dbReference type="EC" id="2.10.1.1"/>
    </reaction>
</comment>
<comment type="pathway">
    <text evidence="2 6">Cofactor biosynthesis; molybdopterin biosynthesis.</text>
</comment>
<keyword evidence="6" id="KW-0500">Molybdenum</keyword>
<feature type="domain" description="MoaB/Mog" evidence="7">
    <location>
        <begin position="175"/>
        <end position="318"/>
    </location>
</feature>
<dbReference type="InterPro" id="IPR038987">
    <property type="entry name" value="MoeA-like"/>
</dbReference>
<evidence type="ECO:0000259" key="7">
    <source>
        <dbReference type="SMART" id="SM00852"/>
    </source>
</evidence>
<dbReference type="SUPFAM" id="SSF63882">
    <property type="entry name" value="MoeA N-terminal region -like"/>
    <property type="match status" value="1"/>
</dbReference>
<dbReference type="Gene3D" id="3.90.105.10">
    <property type="entry name" value="Molybdopterin biosynthesis moea protein, domain 2"/>
    <property type="match status" value="1"/>
</dbReference>
<dbReference type="InterPro" id="IPR005111">
    <property type="entry name" value="MoeA_C_domain_IV"/>
</dbReference>
<dbReference type="SUPFAM" id="SSF63867">
    <property type="entry name" value="MoeA C-terminal domain-like"/>
    <property type="match status" value="1"/>
</dbReference>
<gene>
    <name evidence="8" type="ORF">E0702_00485</name>
</gene>
<sequence>MDSPLKPVTAALDALLKDVGVLETQRVACEEAAGRVLANDVMARLDVPSFDNSAMDGYALHHGDAGQALPIRQRIAAGTTVQPLSPGSCARIFTGGEIPPGADCVVMQERVEVADGVATLPGDIPQGDNIRRRGRDVACGSVLLEAGRRLEAAALGHLAGQGITEVEVRRRPRVALLSTGDEIVDPGTPLGPGQLYNSNRPMLRRLLERFGATVVSMTSIPDDPSATRRMLAEAASHADIVVTTGGVSVGEEDHVKAAVEALGELDLWRLAIRPGKPLALGRIGRGNGDGEARFVGLPGNPVSSFVGTWLFLRPLIGRMLGCPALATLPEIPARSGFATRTGPRAHYMRVKLRFDDQGVHAEAFTDQNSAVLSSCIEADALAVIPAETSISPGEPINCLWLMSG</sequence>
<comment type="caution">
    <text evidence="8">The sequence shown here is derived from an EMBL/GenBank/DDBJ whole genome shotgun (WGS) entry which is preliminary data.</text>
</comment>
<dbReference type="InterPro" id="IPR036688">
    <property type="entry name" value="MoeA_C_domain_IV_sf"/>
</dbReference>
<keyword evidence="9" id="KW-1185">Reference proteome</keyword>
<organism evidence="8 9">
    <name type="scientific">Halomonas marinisediminis</name>
    <dbReference type="NCBI Taxonomy" id="2546095"/>
    <lineage>
        <taxon>Bacteria</taxon>
        <taxon>Pseudomonadati</taxon>
        <taxon>Pseudomonadota</taxon>
        <taxon>Gammaproteobacteria</taxon>
        <taxon>Oceanospirillales</taxon>
        <taxon>Halomonadaceae</taxon>
        <taxon>Halomonas</taxon>
    </lineage>
</organism>
<dbReference type="InterPro" id="IPR036135">
    <property type="entry name" value="MoeA_linker/N_sf"/>
</dbReference>
<dbReference type="InterPro" id="IPR005110">
    <property type="entry name" value="MoeA_linker/N"/>
</dbReference>
<dbReference type="SMART" id="SM00852">
    <property type="entry name" value="MoCF_biosynth"/>
    <property type="match status" value="1"/>
</dbReference>
<dbReference type="SUPFAM" id="SSF53218">
    <property type="entry name" value="Molybdenum cofactor biosynthesis proteins"/>
    <property type="match status" value="1"/>
</dbReference>
<dbReference type="EMBL" id="SLTR01000001">
    <property type="protein sequence ID" value="TDB05477.1"/>
    <property type="molecule type" value="Genomic_DNA"/>
</dbReference>
<dbReference type="PROSITE" id="PS01079">
    <property type="entry name" value="MOCF_BIOSYNTHESIS_2"/>
    <property type="match status" value="1"/>
</dbReference>
<dbReference type="Pfam" id="PF03453">
    <property type="entry name" value="MoeA_N"/>
    <property type="match status" value="1"/>
</dbReference>
<protein>
    <recommendedName>
        <fullName evidence="6">Molybdopterin molybdenumtransferase</fullName>
        <ecNumber evidence="6">2.10.1.1</ecNumber>
    </recommendedName>
</protein>
<reference evidence="8 9" key="1">
    <citation type="submission" date="2019-03" db="EMBL/GenBank/DDBJ databases">
        <title>Halomonas marinisediminis sp. nov., a moderately halophilic bacterium isolated from the Bohai Gulf.</title>
        <authorList>
            <person name="Ji X."/>
        </authorList>
    </citation>
    <scope>NUCLEOTIDE SEQUENCE [LARGE SCALE GENOMIC DNA]</scope>
    <source>
        <strain evidence="8 9">204</strain>
    </source>
</reference>
<name>A0ABY2DE15_9GAMM</name>
<dbReference type="RefSeq" id="WP_132041004.1">
    <property type="nucleotide sequence ID" value="NZ_SLTR01000001.1"/>
</dbReference>
<proteinExistence type="inferred from homology"/>
<keyword evidence="4 6" id="KW-0501">Molybdenum cofactor biosynthesis</keyword>
<evidence type="ECO:0000256" key="2">
    <source>
        <dbReference type="ARBA" id="ARBA00005046"/>
    </source>
</evidence>
<dbReference type="PANTHER" id="PTHR10192:SF5">
    <property type="entry name" value="GEPHYRIN"/>
    <property type="match status" value="1"/>
</dbReference>
<dbReference type="Gene3D" id="3.40.980.10">
    <property type="entry name" value="MoaB/Mog-like domain"/>
    <property type="match status" value="1"/>
</dbReference>
<dbReference type="InterPro" id="IPR001453">
    <property type="entry name" value="MoaB/Mog_dom"/>
</dbReference>
<dbReference type="PANTHER" id="PTHR10192">
    <property type="entry name" value="MOLYBDOPTERIN BIOSYNTHESIS PROTEIN"/>
    <property type="match status" value="1"/>
</dbReference>
<keyword evidence="6" id="KW-0460">Magnesium</keyword>
<evidence type="ECO:0000313" key="9">
    <source>
        <dbReference type="Proteomes" id="UP000294823"/>
    </source>
</evidence>
<evidence type="ECO:0000256" key="3">
    <source>
        <dbReference type="ARBA" id="ARBA00010763"/>
    </source>
</evidence>
<dbReference type="CDD" id="cd00887">
    <property type="entry name" value="MoeA"/>
    <property type="match status" value="1"/>
</dbReference>
<keyword evidence="6" id="KW-0808">Transferase</keyword>
<dbReference type="EC" id="2.10.1.1" evidence="6"/>
<dbReference type="Gene3D" id="2.40.340.10">
    <property type="entry name" value="MoeA, C-terminal, domain IV"/>
    <property type="match status" value="1"/>
</dbReference>
<accession>A0ABY2DE15</accession>
<dbReference type="InterPro" id="IPR036425">
    <property type="entry name" value="MoaB/Mog-like_dom_sf"/>
</dbReference>
<comment type="similarity">
    <text evidence="3 6">Belongs to the MoeA family.</text>
</comment>
<dbReference type="Pfam" id="PF03454">
    <property type="entry name" value="MoeA_C"/>
    <property type="match status" value="1"/>
</dbReference>
<evidence type="ECO:0000256" key="1">
    <source>
        <dbReference type="ARBA" id="ARBA00002901"/>
    </source>
</evidence>
<evidence type="ECO:0000256" key="6">
    <source>
        <dbReference type="RuleBase" id="RU365090"/>
    </source>
</evidence>